<proteinExistence type="predicted"/>
<dbReference type="SUPFAM" id="SSF51261">
    <property type="entry name" value="Duplicated hybrid motif"/>
    <property type="match status" value="1"/>
</dbReference>
<protein>
    <recommendedName>
        <fullName evidence="1">M23ase beta-sheet core domain-containing protein</fullName>
    </recommendedName>
</protein>
<dbReference type="Proteomes" id="UP001501729">
    <property type="component" value="Unassembled WGS sequence"/>
</dbReference>
<dbReference type="Pfam" id="PF01551">
    <property type="entry name" value="Peptidase_M23"/>
    <property type="match status" value="1"/>
</dbReference>
<gene>
    <name evidence="2" type="ORF">GCM10025751_05750</name>
</gene>
<dbReference type="PANTHER" id="PTHR21666:SF270">
    <property type="entry name" value="MUREIN HYDROLASE ACTIVATOR ENVC"/>
    <property type="match status" value="1"/>
</dbReference>
<reference evidence="2 3" key="1">
    <citation type="journal article" date="2019" name="Int. J. Syst. Evol. Microbiol.">
        <title>The Global Catalogue of Microorganisms (GCM) 10K type strain sequencing project: providing services to taxonomists for standard genome sequencing and annotation.</title>
        <authorList>
            <consortium name="The Broad Institute Genomics Platform"/>
            <consortium name="The Broad Institute Genome Sequencing Center for Infectious Disease"/>
            <person name="Wu L."/>
            <person name="Ma J."/>
        </authorList>
    </citation>
    <scope>NUCLEOTIDE SEQUENCE [LARGE SCALE GENOMIC DNA]</scope>
    <source>
        <strain evidence="2 3">JCM 17504</strain>
    </source>
</reference>
<name>A0AAV3UD99_9EURY</name>
<sequence length="221" mass="23715">MSGSASAFAMDERVEVTASALNTREQPGTESPVVATLNNGEVGEIMNGPVDEDGYRWWGVHWLDRNVWGWSVERYLQSTSNGGSDFDWPITGYITSPYGARPGHYAVDFGANGNIGEPIYAAHDGVVDIRSYESGGCGNYLKLGHGNGYQTMYCHLNSFNVSQGQSVSRGQVIGGMGDTGNSTGPHLHFTIERNGTHLSIPGSDGQNVTAGYKIPKDYSGI</sequence>
<evidence type="ECO:0000259" key="1">
    <source>
        <dbReference type="Pfam" id="PF01551"/>
    </source>
</evidence>
<evidence type="ECO:0000313" key="3">
    <source>
        <dbReference type="Proteomes" id="UP001501729"/>
    </source>
</evidence>
<dbReference type="EMBL" id="BAABKX010000001">
    <property type="protein sequence ID" value="GAA5042420.1"/>
    <property type="molecule type" value="Genomic_DNA"/>
</dbReference>
<feature type="domain" description="M23ase beta-sheet core" evidence="1">
    <location>
        <begin position="104"/>
        <end position="198"/>
    </location>
</feature>
<dbReference type="GO" id="GO:0004222">
    <property type="term" value="F:metalloendopeptidase activity"/>
    <property type="evidence" value="ECO:0007669"/>
    <property type="project" value="TreeGrafter"/>
</dbReference>
<dbReference type="InterPro" id="IPR050570">
    <property type="entry name" value="Cell_wall_metabolism_enzyme"/>
</dbReference>
<dbReference type="InterPro" id="IPR011055">
    <property type="entry name" value="Dup_hybrid_motif"/>
</dbReference>
<dbReference type="InterPro" id="IPR016047">
    <property type="entry name" value="M23ase_b-sheet_dom"/>
</dbReference>
<dbReference type="Gene3D" id="2.30.30.40">
    <property type="entry name" value="SH3 Domains"/>
    <property type="match status" value="1"/>
</dbReference>
<dbReference type="AlphaFoldDB" id="A0AAV3UD99"/>
<organism evidence="2 3">
    <name type="scientific">Haladaptatus pallidirubidus</name>
    <dbReference type="NCBI Taxonomy" id="1008152"/>
    <lineage>
        <taxon>Archaea</taxon>
        <taxon>Methanobacteriati</taxon>
        <taxon>Methanobacteriota</taxon>
        <taxon>Stenosarchaea group</taxon>
        <taxon>Halobacteria</taxon>
        <taxon>Halobacteriales</taxon>
        <taxon>Haladaptataceae</taxon>
        <taxon>Haladaptatus</taxon>
    </lineage>
</organism>
<comment type="caution">
    <text evidence="2">The sequence shown here is derived from an EMBL/GenBank/DDBJ whole genome shotgun (WGS) entry which is preliminary data.</text>
</comment>
<keyword evidence="3" id="KW-1185">Reference proteome</keyword>
<dbReference type="CDD" id="cd12797">
    <property type="entry name" value="M23_peptidase"/>
    <property type="match status" value="1"/>
</dbReference>
<dbReference type="PANTHER" id="PTHR21666">
    <property type="entry name" value="PEPTIDASE-RELATED"/>
    <property type="match status" value="1"/>
</dbReference>
<accession>A0AAV3UD99</accession>
<evidence type="ECO:0000313" key="2">
    <source>
        <dbReference type="EMBL" id="GAA5042420.1"/>
    </source>
</evidence>
<dbReference type="Gene3D" id="2.70.70.10">
    <property type="entry name" value="Glucose Permease (Domain IIA)"/>
    <property type="match status" value="1"/>
</dbReference>